<sequence>DATLLYNVAKHEDSSSAEIWKNPNSAQDHYLERMGRDLVFNLNMQFASVSVIFIAVLNVGVVENAAAVNNVPDGNSLEEGAERTKQEITDILAIVEAIQTIKTFSKEDLEDLRNCISSSGGIKSCLKPDASRRKRWSIAAIFAPLVNVVKDAILQQIEGYIKSYQGNHTCYKDVGCFERRERMALEIGGPRSPESIGTEIELFPNRSSPGIRVNHTMWREFYIESQVNVAKPLFGITHGFTRDMNVTWMYMLKDALMDTLDCNVLMVKWIKGAMFPDYAVAAVNTPLPGVLLSLLLNEMMVSSNCSLMPENMHIIGFSLGAHVAGFAARHFENLTKMKLGRITGLDPAGPLFEKTNVSLSAEDANFVDIIHTSAGELKSSKLGLNESKGHVDFYPNGGSRQPGCDDPFDFACSHNRAQALFIESVTSNCSFTSCYCKGGWSEYDDCKKNANSSLAGEMGYHSINRTGRGAQYLKTNDHPPYCQG</sequence>
<evidence type="ECO:0000256" key="1">
    <source>
        <dbReference type="ARBA" id="ARBA00004613"/>
    </source>
</evidence>
<organism evidence="6">
    <name type="scientific">Amblyomma maculatum</name>
    <name type="common">Gulf Coast tick</name>
    <dbReference type="NCBI Taxonomy" id="34609"/>
    <lineage>
        <taxon>Eukaryota</taxon>
        <taxon>Metazoa</taxon>
        <taxon>Ecdysozoa</taxon>
        <taxon>Arthropoda</taxon>
        <taxon>Chelicerata</taxon>
        <taxon>Arachnida</taxon>
        <taxon>Acari</taxon>
        <taxon>Parasitiformes</taxon>
        <taxon>Ixodida</taxon>
        <taxon>Ixodoidea</taxon>
        <taxon>Ixodidae</taxon>
        <taxon>Amblyomminae</taxon>
        <taxon>Amblyomma</taxon>
    </lineage>
</organism>
<dbReference type="InterPro" id="IPR000734">
    <property type="entry name" value="TAG_lipase"/>
</dbReference>
<feature type="domain" description="Lipase" evidence="5">
    <location>
        <begin position="170"/>
        <end position="481"/>
    </location>
</feature>
<dbReference type="FunFam" id="3.40.50.1820:FF:000537">
    <property type="entry name" value="Ves G 1 allergen, putative"/>
    <property type="match status" value="1"/>
</dbReference>
<dbReference type="GO" id="GO:0005615">
    <property type="term" value="C:extracellular space"/>
    <property type="evidence" value="ECO:0007669"/>
    <property type="project" value="TreeGrafter"/>
</dbReference>
<evidence type="ECO:0000313" key="6">
    <source>
        <dbReference type="EMBL" id="AEO33098.1"/>
    </source>
</evidence>
<proteinExistence type="evidence at transcript level"/>
<dbReference type="Pfam" id="PF00151">
    <property type="entry name" value="Lipase"/>
    <property type="match status" value="1"/>
</dbReference>
<dbReference type="GO" id="GO:0016042">
    <property type="term" value="P:lipid catabolic process"/>
    <property type="evidence" value="ECO:0007669"/>
    <property type="project" value="TreeGrafter"/>
</dbReference>
<dbReference type="InterPro" id="IPR029058">
    <property type="entry name" value="AB_hydrolase_fold"/>
</dbReference>
<evidence type="ECO:0000256" key="2">
    <source>
        <dbReference type="ARBA" id="ARBA00010701"/>
    </source>
</evidence>
<dbReference type="Gene3D" id="3.40.50.1820">
    <property type="entry name" value="alpha/beta hydrolase"/>
    <property type="match status" value="1"/>
</dbReference>
<feature type="non-terminal residue" evidence="6">
    <location>
        <position position="1"/>
    </location>
</feature>
<dbReference type="GO" id="GO:0016298">
    <property type="term" value="F:lipase activity"/>
    <property type="evidence" value="ECO:0007669"/>
    <property type="project" value="InterPro"/>
</dbReference>
<dbReference type="EMBL" id="JO841481">
    <property type="protein sequence ID" value="AEO33098.1"/>
    <property type="molecule type" value="mRNA"/>
</dbReference>
<name>G3MHY0_AMBMU</name>
<evidence type="ECO:0000256" key="4">
    <source>
        <dbReference type="RuleBase" id="RU004262"/>
    </source>
</evidence>
<dbReference type="PANTHER" id="PTHR11610">
    <property type="entry name" value="LIPASE"/>
    <property type="match status" value="1"/>
</dbReference>
<dbReference type="PRINTS" id="PR00821">
    <property type="entry name" value="TAGLIPASE"/>
</dbReference>
<evidence type="ECO:0000259" key="5">
    <source>
        <dbReference type="Pfam" id="PF00151"/>
    </source>
</evidence>
<reference evidence="6" key="1">
    <citation type="journal article" date="2011" name="PLoS ONE">
        <title>A deep insight into the sialotranscriptome of the gulf coast tick, Amblyomma maculatum.</title>
        <authorList>
            <person name="Karim S."/>
            <person name="Singh P."/>
            <person name="Ribeiro J.M."/>
        </authorList>
    </citation>
    <scope>NUCLEOTIDE SEQUENCE</scope>
    <source>
        <tissue evidence="6">Salivary gland</tissue>
    </source>
</reference>
<dbReference type="SUPFAM" id="SSF53474">
    <property type="entry name" value="alpha/beta-Hydrolases"/>
    <property type="match status" value="1"/>
</dbReference>
<dbReference type="AlphaFoldDB" id="G3MHY0"/>
<accession>G3MHY0</accession>
<comment type="subcellular location">
    <subcellularLocation>
        <location evidence="1">Secreted</location>
    </subcellularLocation>
</comment>
<protein>
    <recommendedName>
        <fullName evidence="5">Lipase domain-containing protein</fullName>
    </recommendedName>
</protein>
<dbReference type="PANTHER" id="PTHR11610:SF173">
    <property type="entry name" value="LIPASE DOMAIN-CONTAINING PROTEIN-RELATED"/>
    <property type="match status" value="1"/>
</dbReference>
<evidence type="ECO:0000256" key="3">
    <source>
        <dbReference type="ARBA" id="ARBA00022525"/>
    </source>
</evidence>
<dbReference type="InterPro" id="IPR013818">
    <property type="entry name" value="Lipase"/>
</dbReference>
<keyword evidence="3" id="KW-0964">Secreted</keyword>
<comment type="similarity">
    <text evidence="2 4">Belongs to the AB hydrolase superfamily. Lipase family.</text>
</comment>